<keyword evidence="2" id="KW-1185">Reference proteome</keyword>
<dbReference type="PANTHER" id="PTHR42110:SF1">
    <property type="entry name" value="L-ASPARAGINASE, PUTATIVE (AFU_ORTHOLOGUE AFUA_3G11890)-RELATED"/>
    <property type="match status" value="1"/>
</dbReference>
<organism evidence="1 2">
    <name type="scientific">Rothia amarae</name>
    <dbReference type="NCBI Taxonomy" id="169480"/>
    <lineage>
        <taxon>Bacteria</taxon>
        <taxon>Bacillati</taxon>
        <taxon>Actinomycetota</taxon>
        <taxon>Actinomycetes</taxon>
        <taxon>Micrococcales</taxon>
        <taxon>Micrococcaceae</taxon>
        <taxon>Rothia</taxon>
    </lineage>
</organism>
<reference evidence="1 2" key="1">
    <citation type="submission" date="2020-09" db="EMBL/GenBank/DDBJ databases">
        <title>Investigation of environmental microbe.</title>
        <authorList>
            <person name="Ou Y."/>
            <person name="Kang Q."/>
        </authorList>
    </citation>
    <scope>NUCLEOTIDE SEQUENCE [LARGE SCALE GENOMIC DNA]</scope>
    <source>
        <strain evidence="1 2">KJZ-9</strain>
    </source>
</reference>
<sequence length="339" mass="34987">MQTFSASDAVELARIVRSGFVESRHVGSAVVLSPEGKVVAALGDVTTPIFARSTLKPFQSIASMNAGAELQGAQIALASGSHTGSFEHMKVAQSILQEASLDASALQCPAAWPSDESSYHALVSAGHPKQKLAFNCSGKHAAFLWGCKKSDWPVETYLDAEHPLQKLTLETISEYAQEEISAVGVDGCGAPVAAISLTGLARAYSTLGAAVENIRADARAATVATAMVDYPEFVQGYGEPVTVLIEKLDAVVKNGAEGILAIGLRSGASVAVKALDGSSRATSLVAVRLLEACGYISAALADECVDAVVRPIFGGGEPVGSIELGLAVEELKESLGADS</sequence>
<dbReference type="RefSeq" id="WP_190617879.1">
    <property type="nucleotide sequence ID" value="NZ_CP061538.1"/>
</dbReference>
<dbReference type="Pfam" id="PF06089">
    <property type="entry name" value="Asparaginase_II"/>
    <property type="match status" value="1"/>
</dbReference>
<dbReference type="PANTHER" id="PTHR42110">
    <property type="entry name" value="L-ASPARAGINASE, PUTATIVE (AFU_ORTHOLOGUE AFUA_3G11890)-RELATED"/>
    <property type="match status" value="1"/>
</dbReference>
<dbReference type="InterPro" id="IPR010349">
    <property type="entry name" value="Asparaginase_II"/>
</dbReference>
<dbReference type="EMBL" id="CP061538">
    <property type="protein sequence ID" value="QNV40298.1"/>
    <property type="molecule type" value="Genomic_DNA"/>
</dbReference>
<accession>A0A7H2BKV2</accession>
<dbReference type="KEGG" id="rama:IDM48_02350"/>
<name>A0A7H2BKV2_9MICC</name>
<dbReference type="Proteomes" id="UP000516421">
    <property type="component" value="Chromosome"/>
</dbReference>
<dbReference type="AlphaFoldDB" id="A0A7H2BKV2"/>
<proteinExistence type="predicted"/>
<evidence type="ECO:0000313" key="1">
    <source>
        <dbReference type="EMBL" id="QNV40298.1"/>
    </source>
</evidence>
<protein>
    <submittedName>
        <fullName evidence="1">Asparaginase</fullName>
    </submittedName>
</protein>
<evidence type="ECO:0000313" key="2">
    <source>
        <dbReference type="Proteomes" id="UP000516421"/>
    </source>
</evidence>
<gene>
    <name evidence="1" type="ORF">IDM48_02350</name>
</gene>